<evidence type="ECO:0000256" key="2">
    <source>
        <dbReference type="ARBA" id="ARBA00022670"/>
    </source>
</evidence>
<organism evidence="5 6">
    <name type="scientific">Bythopirellula goksoeyrii</name>
    <dbReference type="NCBI Taxonomy" id="1400387"/>
    <lineage>
        <taxon>Bacteria</taxon>
        <taxon>Pseudomonadati</taxon>
        <taxon>Planctomycetota</taxon>
        <taxon>Planctomycetia</taxon>
        <taxon>Pirellulales</taxon>
        <taxon>Lacipirellulaceae</taxon>
        <taxon>Bythopirellula</taxon>
    </lineage>
</organism>
<keyword evidence="6" id="KW-1185">Reference proteome</keyword>
<dbReference type="Pfam" id="PF08014">
    <property type="entry name" value="MATCAP"/>
    <property type="match status" value="1"/>
</dbReference>
<dbReference type="SMART" id="SM01154">
    <property type="entry name" value="DUF1704"/>
    <property type="match status" value="1"/>
</dbReference>
<keyword evidence="2" id="KW-0645">Protease</keyword>
<protein>
    <recommendedName>
        <fullName evidence="7">Flavohemoglobin expression-modulating QEGLA motif protein</fullName>
    </recommendedName>
</protein>
<dbReference type="OrthoDB" id="9785840at2"/>
<evidence type="ECO:0000313" key="5">
    <source>
        <dbReference type="EMBL" id="QEG36782.1"/>
    </source>
</evidence>
<accession>A0A5B9QGQ9</accession>
<evidence type="ECO:0000256" key="4">
    <source>
        <dbReference type="ARBA" id="ARBA00023049"/>
    </source>
</evidence>
<dbReference type="PANTHER" id="PTHR31817">
    <property type="match status" value="1"/>
</dbReference>
<dbReference type="Proteomes" id="UP000323917">
    <property type="component" value="Chromosome"/>
</dbReference>
<dbReference type="AlphaFoldDB" id="A0A5B9QGQ9"/>
<evidence type="ECO:0000313" key="6">
    <source>
        <dbReference type="Proteomes" id="UP000323917"/>
    </source>
</evidence>
<keyword evidence="4" id="KW-0482">Metalloprotease</keyword>
<dbReference type="GO" id="GO:0008237">
    <property type="term" value="F:metallopeptidase activity"/>
    <property type="evidence" value="ECO:0007669"/>
    <property type="project" value="UniProtKB-KW"/>
</dbReference>
<reference evidence="5 6" key="1">
    <citation type="submission" date="2019-08" db="EMBL/GenBank/DDBJ databases">
        <title>Deep-cultivation of Planctomycetes and their phenomic and genomic characterization uncovers novel biology.</title>
        <authorList>
            <person name="Wiegand S."/>
            <person name="Jogler M."/>
            <person name="Boedeker C."/>
            <person name="Pinto D."/>
            <person name="Vollmers J."/>
            <person name="Rivas-Marin E."/>
            <person name="Kohn T."/>
            <person name="Peeters S.H."/>
            <person name="Heuer A."/>
            <person name="Rast P."/>
            <person name="Oberbeckmann S."/>
            <person name="Bunk B."/>
            <person name="Jeske O."/>
            <person name="Meyerdierks A."/>
            <person name="Storesund J.E."/>
            <person name="Kallscheuer N."/>
            <person name="Luecker S."/>
            <person name="Lage O.M."/>
            <person name="Pohl T."/>
            <person name="Merkel B.J."/>
            <person name="Hornburger P."/>
            <person name="Mueller R.-W."/>
            <person name="Bruemmer F."/>
            <person name="Labrenz M."/>
            <person name="Spormann A.M."/>
            <person name="Op den Camp H."/>
            <person name="Overmann J."/>
            <person name="Amann R."/>
            <person name="Jetten M.S.M."/>
            <person name="Mascher T."/>
            <person name="Medema M.H."/>
            <person name="Devos D.P."/>
            <person name="Kaster A.-K."/>
            <person name="Ovreas L."/>
            <person name="Rohde M."/>
            <person name="Galperin M.Y."/>
            <person name="Jogler C."/>
        </authorList>
    </citation>
    <scope>NUCLEOTIDE SEQUENCE [LARGE SCALE GENOMIC DNA]</scope>
    <source>
        <strain evidence="5 6">Pr1d</strain>
    </source>
</reference>
<comment type="cofactor">
    <cofactor evidence="1">
        <name>Zn(2+)</name>
        <dbReference type="ChEBI" id="CHEBI:29105"/>
    </cofactor>
</comment>
<dbReference type="InterPro" id="IPR012656">
    <property type="entry name" value="CHP02421_QEGLA"/>
</dbReference>
<evidence type="ECO:0000256" key="1">
    <source>
        <dbReference type="ARBA" id="ARBA00001947"/>
    </source>
</evidence>
<dbReference type="InterPro" id="IPR012548">
    <property type="entry name" value="MATCAP"/>
</dbReference>
<keyword evidence="3" id="KW-0378">Hydrolase</keyword>
<gene>
    <name evidence="5" type="ORF">Pr1d_41180</name>
</gene>
<dbReference type="PANTHER" id="PTHR31817:SF0">
    <property type="entry name" value="CHROMOSOME UNDETERMINED SCAFFOLD_67, WHOLE GENOME SHOTGUN SEQUENCE"/>
    <property type="match status" value="1"/>
</dbReference>
<dbReference type="RefSeq" id="WP_148075095.1">
    <property type="nucleotide sequence ID" value="NZ_CP042913.1"/>
</dbReference>
<dbReference type="NCBIfam" id="TIGR02421">
    <property type="entry name" value="QEGLA"/>
    <property type="match status" value="1"/>
</dbReference>
<dbReference type="GO" id="GO:0006508">
    <property type="term" value="P:proteolysis"/>
    <property type="evidence" value="ECO:0007669"/>
    <property type="project" value="UniProtKB-KW"/>
</dbReference>
<evidence type="ECO:0000256" key="3">
    <source>
        <dbReference type="ARBA" id="ARBA00022801"/>
    </source>
</evidence>
<dbReference type="GO" id="GO:0080164">
    <property type="term" value="P:regulation of nitric oxide metabolic process"/>
    <property type="evidence" value="ECO:0007669"/>
    <property type="project" value="TreeGrafter"/>
</dbReference>
<proteinExistence type="predicted"/>
<name>A0A5B9QGQ9_9BACT</name>
<dbReference type="KEGG" id="bgok:Pr1d_41180"/>
<dbReference type="EMBL" id="CP042913">
    <property type="protein sequence ID" value="QEG36782.1"/>
    <property type="molecule type" value="Genomic_DNA"/>
</dbReference>
<sequence>MTQAPNLPLTKGDIQEVRKRLEAGQSVRTELPEGGMIYMDRPLPFLCVYREPPHNDLGTRALVQGEAAYLVVPQSATKKEIGPLVETIVKTLRNRFNGFLIVEIWSSADSDVQAAFAESEMEPTELRPNFSIVARGPNAPMRTIETLRRQLERVTYLKQHSTVHVDTSSDAFAGSLTTLLTSNSLRQWGSEVIGLSVRPIYRNPQTGELYPAVIRSLKRSIGRALKQAFFTFSKTHTNTTPEHFYSLGRRTIFKSVKMIDRRLNEISKSFSFLLQVTPVNADAAWEEFKRGRFESEPRYYYRPLSIDATELKRQLFSIPTGSIEDPTLGELFHQRQDELDRKITMLCDIGTKRFVLGSRQVYGEINTDLLVLARNLLEHISPRSGEDRSKRELDAFAFAERATQEIEYYRAQLPEFAAEAIVREDMYSGLMCSDGHLLIGRETRIPHSRVEALLQHEVGTHLLTYYNGLVEPFQLLHTGLAGYDSLQEGIAVLTEYLVGGLSRPRLRLLAARVVAVQMLLSGANFVETFRTLTKQYGFRRRTAYTITMRIFRGGGFTKDAVYLRGLVEILDYLGDGGKLDPLFVGKIASEHIRFIRELLHRRMIEPPALLPRYLQMPGVQGRLEKLGAGMSVLELIKGKT</sequence>
<evidence type="ECO:0008006" key="7">
    <source>
        <dbReference type="Google" id="ProtNLM"/>
    </source>
</evidence>